<name>A0A1I1HM93_9SPHI</name>
<dbReference type="OrthoDB" id="9788959at2"/>
<dbReference type="Gene3D" id="3.40.50.12370">
    <property type="match status" value="1"/>
</dbReference>
<gene>
    <name evidence="3" type="ORF">SAMN05421747_1074</name>
</gene>
<protein>
    <submittedName>
        <fullName evidence="3">Universal stress protein family protein</fullName>
    </submittedName>
</protein>
<dbReference type="Proteomes" id="UP000199577">
    <property type="component" value="Unassembled WGS sequence"/>
</dbReference>
<reference evidence="4" key="1">
    <citation type="submission" date="2016-10" db="EMBL/GenBank/DDBJ databases">
        <authorList>
            <person name="Varghese N."/>
            <person name="Submissions S."/>
        </authorList>
    </citation>
    <scope>NUCLEOTIDE SEQUENCE [LARGE SCALE GENOMIC DNA]</scope>
    <source>
        <strain evidence="4">DSM 22900</strain>
    </source>
</reference>
<dbReference type="Pfam" id="PF00582">
    <property type="entry name" value="Usp"/>
    <property type="match status" value="1"/>
</dbReference>
<dbReference type="PANTHER" id="PTHR46268:SF6">
    <property type="entry name" value="UNIVERSAL STRESS PROTEIN UP12"/>
    <property type="match status" value="1"/>
</dbReference>
<evidence type="ECO:0000256" key="1">
    <source>
        <dbReference type="ARBA" id="ARBA00008791"/>
    </source>
</evidence>
<keyword evidence="4" id="KW-1185">Reference proteome</keyword>
<feature type="domain" description="UspA" evidence="2">
    <location>
        <begin position="1"/>
        <end position="147"/>
    </location>
</feature>
<accession>A0A1I1HM93</accession>
<dbReference type="CDD" id="cd00293">
    <property type="entry name" value="USP-like"/>
    <property type="match status" value="1"/>
</dbReference>
<evidence type="ECO:0000313" key="4">
    <source>
        <dbReference type="Proteomes" id="UP000199577"/>
    </source>
</evidence>
<dbReference type="InterPro" id="IPR006016">
    <property type="entry name" value="UspA"/>
</dbReference>
<dbReference type="STRING" id="623281.SAMN05421747_1074"/>
<proteinExistence type="inferred from homology"/>
<organism evidence="3 4">
    <name type="scientific">Parapedobacter composti</name>
    <dbReference type="NCBI Taxonomy" id="623281"/>
    <lineage>
        <taxon>Bacteria</taxon>
        <taxon>Pseudomonadati</taxon>
        <taxon>Bacteroidota</taxon>
        <taxon>Sphingobacteriia</taxon>
        <taxon>Sphingobacteriales</taxon>
        <taxon>Sphingobacteriaceae</taxon>
        <taxon>Parapedobacter</taxon>
    </lineage>
</organism>
<dbReference type="RefSeq" id="WP_090973273.1">
    <property type="nucleotide sequence ID" value="NZ_FOLL01000007.1"/>
</dbReference>
<dbReference type="AlphaFoldDB" id="A0A1I1HM93"/>
<sequence>MMKSILFPTDFSSASLNAFGYAVKYAEKTQARLVVYHSFMPDTELNEETREIYKKLDIENFRSKKDKFPPFEKLIEQLGVDSVTVKYIVEEGAFIENFKAYVKRKEDAIELVVIGSQAAKKGMFEVFLETNTAIILEEINKPVIAVPQRARFDGVIDHIAFLVDYREDERAPLTQVMKTCREFGAKLHVLHFDLAHGESIVPLMERFKKSLRVPPHTSDTVFRSIDTINLKASLADYCRANHIDLVCLVNHKRNFYQRLFSYSLAQDLLRNIDVPVMAIYND</sequence>
<dbReference type="SUPFAM" id="SSF52402">
    <property type="entry name" value="Adenine nucleotide alpha hydrolases-like"/>
    <property type="match status" value="2"/>
</dbReference>
<evidence type="ECO:0000313" key="3">
    <source>
        <dbReference type="EMBL" id="SFC24981.1"/>
    </source>
</evidence>
<dbReference type="PANTHER" id="PTHR46268">
    <property type="entry name" value="STRESS RESPONSE PROTEIN NHAX"/>
    <property type="match status" value="1"/>
</dbReference>
<comment type="similarity">
    <text evidence="1">Belongs to the universal stress protein A family.</text>
</comment>
<dbReference type="EMBL" id="FOLL01000007">
    <property type="protein sequence ID" value="SFC24981.1"/>
    <property type="molecule type" value="Genomic_DNA"/>
</dbReference>
<evidence type="ECO:0000259" key="2">
    <source>
        <dbReference type="Pfam" id="PF00582"/>
    </source>
</evidence>